<evidence type="ECO:0000313" key="3">
    <source>
        <dbReference type="Proteomes" id="UP000004625"/>
    </source>
</evidence>
<dbReference type="EMBL" id="AGEY01000199">
    <property type="protein sequence ID" value="EHL95529.1"/>
    <property type="molecule type" value="Genomic_DNA"/>
</dbReference>
<evidence type="ECO:0000256" key="1">
    <source>
        <dbReference type="SAM" id="Phobius"/>
    </source>
</evidence>
<dbReference type="Proteomes" id="UP000004625">
    <property type="component" value="Unassembled WGS sequence"/>
</dbReference>
<dbReference type="PATRIC" id="fig|797515.3.peg.2687"/>
<dbReference type="AlphaFoldDB" id="G9ZT73"/>
<feature type="transmembrane region" description="Helical" evidence="1">
    <location>
        <begin position="32"/>
        <end position="51"/>
    </location>
</feature>
<reference evidence="2 3" key="1">
    <citation type="submission" date="2011-09" db="EMBL/GenBank/DDBJ databases">
        <authorList>
            <person name="Weinstock G."/>
            <person name="Sodergren E."/>
            <person name="Clifton S."/>
            <person name="Fulton L."/>
            <person name="Fulton B."/>
            <person name="Courtney L."/>
            <person name="Fronick C."/>
            <person name="Harrison M."/>
            <person name="Strong C."/>
            <person name="Farmer C."/>
            <person name="Delahaunty K."/>
            <person name="Markovic C."/>
            <person name="Hall O."/>
            <person name="Minx P."/>
            <person name="Tomlinson C."/>
            <person name="Mitreva M."/>
            <person name="Hou S."/>
            <person name="Chen J."/>
            <person name="Wollam A."/>
            <person name="Pepin K.H."/>
            <person name="Johnson M."/>
            <person name="Bhonagiri V."/>
            <person name="Zhang X."/>
            <person name="Suruliraj S."/>
            <person name="Warren W."/>
            <person name="Chinwalla A."/>
            <person name="Mardis E.R."/>
            <person name="Wilson R.K."/>
        </authorList>
    </citation>
    <scope>NUCLEOTIDE SEQUENCE [LARGE SCALE GENOMIC DNA]</scope>
    <source>
        <strain evidence="2 3">F0439</strain>
    </source>
</reference>
<dbReference type="HOGENOM" id="CLU_1132474_0_0_9"/>
<accession>G9ZT73</accession>
<keyword evidence="1" id="KW-0812">Transmembrane</keyword>
<name>G9ZT73_9LACO</name>
<dbReference type="RefSeq" id="WP_008215119.1">
    <property type="nucleotide sequence ID" value="NZ_JH415061.1"/>
</dbReference>
<sequence>MKTVLIITLSFRATTLIHIFQSWYLWVVGHPSVIWNAIISIIPIVISIIALKRSAARVEIVSDTQPEWIKMMLLDSGQSIINAEFGQLHLNFQALNSSGQDMGFFDLGIINDETGEELSYNTRAQFNPINGIDANNASSYQTFDGEIFTASIPESYSGIFPAHALTSLDLFIHTEAPLNRIKFTVKLAKRSFHWRYIWTREQRGNFRYHAKHLSGIRNVPKFPTEKYAELKQMSEKIKRTDKEDQ</sequence>
<dbReference type="eggNOG" id="ENOG5032QN3">
    <property type="taxonomic scope" value="Bacteria"/>
</dbReference>
<gene>
    <name evidence="2" type="ORF">HMPREF9103_02945</name>
</gene>
<comment type="caution">
    <text evidence="2">The sequence shown here is derived from an EMBL/GenBank/DDBJ whole genome shotgun (WGS) entry which is preliminary data.</text>
</comment>
<keyword evidence="1" id="KW-0472">Membrane</keyword>
<keyword evidence="1" id="KW-1133">Transmembrane helix</keyword>
<proteinExistence type="predicted"/>
<organism evidence="2 3">
    <name type="scientific">Lentilactobacillus parafarraginis F0439</name>
    <dbReference type="NCBI Taxonomy" id="797515"/>
    <lineage>
        <taxon>Bacteria</taxon>
        <taxon>Bacillati</taxon>
        <taxon>Bacillota</taxon>
        <taxon>Bacilli</taxon>
        <taxon>Lactobacillales</taxon>
        <taxon>Lactobacillaceae</taxon>
        <taxon>Lentilactobacillus</taxon>
    </lineage>
</organism>
<evidence type="ECO:0000313" key="2">
    <source>
        <dbReference type="EMBL" id="EHL95529.1"/>
    </source>
</evidence>
<keyword evidence="3" id="KW-1185">Reference proteome</keyword>
<protein>
    <submittedName>
        <fullName evidence="2">Uncharacterized protein</fullName>
    </submittedName>
</protein>
<dbReference type="STRING" id="797515.HMPREF9103_02945"/>